<comment type="cofactor">
    <cofactor evidence="1 12">
        <name>FAD</name>
        <dbReference type="ChEBI" id="CHEBI:57692"/>
    </cofactor>
</comment>
<dbReference type="GO" id="GO:0005829">
    <property type="term" value="C:cytosol"/>
    <property type="evidence" value="ECO:0007669"/>
    <property type="project" value="InterPro"/>
</dbReference>
<protein>
    <recommendedName>
        <fullName evidence="12">Methylenetetrahydrofolate reductase</fullName>
        <ecNumber evidence="12">1.5.1.54</ecNumber>
    </recommendedName>
</protein>
<evidence type="ECO:0000256" key="1">
    <source>
        <dbReference type="ARBA" id="ARBA00001974"/>
    </source>
</evidence>
<dbReference type="CDD" id="cd00537">
    <property type="entry name" value="MTHFR"/>
    <property type="match status" value="1"/>
</dbReference>
<dbReference type="Gene3D" id="3.20.20.220">
    <property type="match status" value="1"/>
</dbReference>
<evidence type="ECO:0000256" key="11">
    <source>
        <dbReference type="ARBA" id="ARBA00048628"/>
    </source>
</evidence>
<keyword evidence="7 12" id="KW-0560">Oxidoreductase</keyword>
<evidence type="ECO:0000256" key="4">
    <source>
        <dbReference type="ARBA" id="ARBA00022605"/>
    </source>
</evidence>
<gene>
    <name evidence="13" type="ORF">SAMN02745121_08987</name>
</gene>
<proteinExistence type="inferred from homology"/>
<dbReference type="GO" id="GO:0009086">
    <property type="term" value="P:methionine biosynthetic process"/>
    <property type="evidence" value="ECO:0007669"/>
    <property type="project" value="UniProtKB-KW"/>
</dbReference>
<keyword evidence="6 12" id="KW-0274">FAD</keyword>
<name>A0A1I2IUA4_9BACT</name>
<dbReference type="UniPathway" id="UPA00193"/>
<comment type="catalytic activity">
    <reaction evidence="11">
        <text>(6S)-5-methyl-5,6,7,8-tetrahydrofolate + NAD(+) = (6R)-5,10-methylene-5,6,7,8-tetrahydrofolate + NADH + H(+)</text>
        <dbReference type="Rhea" id="RHEA:19821"/>
        <dbReference type="ChEBI" id="CHEBI:15378"/>
        <dbReference type="ChEBI" id="CHEBI:15636"/>
        <dbReference type="ChEBI" id="CHEBI:18608"/>
        <dbReference type="ChEBI" id="CHEBI:57540"/>
        <dbReference type="ChEBI" id="CHEBI:57945"/>
        <dbReference type="EC" id="1.5.1.54"/>
    </reaction>
    <physiologicalReaction direction="right-to-left" evidence="11">
        <dbReference type="Rhea" id="RHEA:19823"/>
    </physiologicalReaction>
</comment>
<sequence length="323" mass="35728">MYQTARRWTRTLGPCYEDGDMLIRERLAHKRPVFSFEFFPPKTEKGEAVLWRSLEQLAPLSPDFVSVTYGAGGSTRTRTLDIVARIKRELGIEPMAHLTCVGATRDELARTIDQLGDREICNILALRGDPPKGEAAFVAPEGGLRHASELVAFIRERGPFCIGAACYPEVHPEAESGATDLKWLKHKVDAGVDFLISQLFFDNATYHDFVGRAIEAGITVPILAGVMPVTNYEQIQRFTQMCGATIPAPLRQRLQSTEGDPQEVFWTGVSYAAHQCRALLTPPVGDPFATPRPGVPGIHFYTLNKSPATRAIFEILRLAHVAV</sequence>
<evidence type="ECO:0000256" key="7">
    <source>
        <dbReference type="ARBA" id="ARBA00023002"/>
    </source>
</evidence>
<dbReference type="GO" id="GO:0071949">
    <property type="term" value="F:FAD binding"/>
    <property type="evidence" value="ECO:0007669"/>
    <property type="project" value="TreeGrafter"/>
</dbReference>
<dbReference type="InterPro" id="IPR029041">
    <property type="entry name" value="FAD-linked_oxidoreductase-like"/>
</dbReference>
<dbReference type="PANTHER" id="PTHR45754:SF3">
    <property type="entry name" value="METHYLENETETRAHYDROFOLATE REDUCTASE (NADPH)"/>
    <property type="match status" value="1"/>
</dbReference>
<reference evidence="14" key="1">
    <citation type="submission" date="2016-10" db="EMBL/GenBank/DDBJ databases">
        <authorList>
            <person name="Varghese N."/>
            <person name="Submissions S."/>
        </authorList>
    </citation>
    <scope>NUCLEOTIDE SEQUENCE [LARGE SCALE GENOMIC DNA]</scope>
    <source>
        <strain evidence="14">ATCC 25963</strain>
    </source>
</reference>
<accession>A0A1I2IUA4</accession>
<comment type="pathway">
    <text evidence="2 12">One-carbon metabolism; tetrahydrofolate interconversion.</text>
</comment>
<dbReference type="GO" id="GO:0106312">
    <property type="term" value="F:methylenetetrahydrofolate reductase (NADH) activity"/>
    <property type="evidence" value="ECO:0007669"/>
    <property type="project" value="UniProtKB-EC"/>
</dbReference>
<dbReference type="AlphaFoldDB" id="A0A1I2IUA4"/>
<evidence type="ECO:0000256" key="2">
    <source>
        <dbReference type="ARBA" id="ARBA00004777"/>
    </source>
</evidence>
<dbReference type="Pfam" id="PF02219">
    <property type="entry name" value="MTHFR"/>
    <property type="match status" value="1"/>
</dbReference>
<evidence type="ECO:0000256" key="10">
    <source>
        <dbReference type="ARBA" id="ARBA00034478"/>
    </source>
</evidence>
<dbReference type="SUPFAM" id="SSF51730">
    <property type="entry name" value="FAD-linked oxidoreductase"/>
    <property type="match status" value="1"/>
</dbReference>
<dbReference type="InterPro" id="IPR003171">
    <property type="entry name" value="Mehydrof_redctse-like"/>
</dbReference>
<evidence type="ECO:0000313" key="13">
    <source>
        <dbReference type="EMBL" id="SFF45874.1"/>
    </source>
</evidence>
<keyword evidence="9" id="KW-0486">Methionine biosynthesis</keyword>
<dbReference type="EC" id="1.5.1.54" evidence="12"/>
<comment type="pathway">
    <text evidence="10">Amino-acid biosynthesis; L-methionine biosynthesis via de novo pathway.</text>
</comment>
<keyword evidence="14" id="KW-1185">Reference proteome</keyword>
<dbReference type="InterPro" id="IPR004620">
    <property type="entry name" value="MTHF_reductase_bac"/>
</dbReference>
<evidence type="ECO:0000256" key="12">
    <source>
        <dbReference type="RuleBase" id="RU003862"/>
    </source>
</evidence>
<dbReference type="STRING" id="54.SAMN02745121_08987"/>
<evidence type="ECO:0000256" key="6">
    <source>
        <dbReference type="ARBA" id="ARBA00022827"/>
    </source>
</evidence>
<dbReference type="Proteomes" id="UP000199400">
    <property type="component" value="Unassembled WGS sequence"/>
</dbReference>
<keyword evidence="8" id="KW-0520">NAD</keyword>
<dbReference type="EMBL" id="FOMX01000086">
    <property type="protein sequence ID" value="SFF45874.1"/>
    <property type="molecule type" value="Genomic_DNA"/>
</dbReference>
<evidence type="ECO:0000313" key="14">
    <source>
        <dbReference type="Proteomes" id="UP000199400"/>
    </source>
</evidence>
<keyword evidence="4" id="KW-0028">Amino-acid biosynthesis</keyword>
<keyword evidence="5 12" id="KW-0285">Flavoprotein</keyword>
<dbReference type="NCBIfam" id="TIGR00676">
    <property type="entry name" value="fadh2"/>
    <property type="match status" value="1"/>
</dbReference>
<dbReference type="GO" id="GO:0035999">
    <property type="term" value="P:tetrahydrofolate interconversion"/>
    <property type="evidence" value="ECO:0007669"/>
    <property type="project" value="UniProtKB-UniPathway"/>
</dbReference>
<organism evidence="13 14">
    <name type="scientific">Nannocystis exedens</name>
    <dbReference type="NCBI Taxonomy" id="54"/>
    <lineage>
        <taxon>Bacteria</taxon>
        <taxon>Pseudomonadati</taxon>
        <taxon>Myxococcota</taxon>
        <taxon>Polyangia</taxon>
        <taxon>Nannocystales</taxon>
        <taxon>Nannocystaceae</taxon>
        <taxon>Nannocystis</taxon>
    </lineage>
</organism>
<evidence type="ECO:0000256" key="9">
    <source>
        <dbReference type="ARBA" id="ARBA00023167"/>
    </source>
</evidence>
<evidence type="ECO:0000256" key="3">
    <source>
        <dbReference type="ARBA" id="ARBA00006743"/>
    </source>
</evidence>
<comment type="similarity">
    <text evidence="3 12">Belongs to the methylenetetrahydrofolate reductase family.</text>
</comment>
<evidence type="ECO:0000256" key="8">
    <source>
        <dbReference type="ARBA" id="ARBA00023027"/>
    </source>
</evidence>
<evidence type="ECO:0000256" key="5">
    <source>
        <dbReference type="ARBA" id="ARBA00022630"/>
    </source>
</evidence>
<dbReference type="PANTHER" id="PTHR45754">
    <property type="entry name" value="METHYLENETETRAHYDROFOLATE REDUCTASE"/>
    <property type="match status" value="1"/>
</dbReference>